<proteinExistence type="predicted"/>
<name>A0A3D1JDX1_9CHLR</name>
<evidence type="ECO:0000259" key="2">
    <source>
        <dbReference type="PROSITE" id="PS51746"/>
    </source>
</evidence>
<dbReference type="PANTHER" id="PTHR43156">
    <property type="entry name" value="STAGE II SPORULATION PROTEIN E-RELATED"/>
    <property type="match status" value="1"/>
</dbReference>
<dbReference type="Pfam" id="PF13492">
    <property type="entry name" value="GAF_3"/>
    <property type="match status" value="1"/>
</dbReference>
<dbReference type="PROSITE" id="PS51746">
    <property type="entry name" value="PPM_2"/>
    <property type="match status" value="1"/>
</dbReference>
<dbReference type="Pfam" id="PF01590">
    <property type="entry name" value="GAF"/>
    <property type="match status" value="2"/>
</dbReference>
<dbReference type="Pfam" id="PF07228">
    <property type="entry name" value="SpoIIE"/>
    <property type="match status" value="1"/>
</dbReference>
<dbReference type="Gene3D" id="3.60.40.10">
    <property type="entry name" value="PPM-type phosphatase domain"/>
    <property type="match status" value="1"/>
</dbReference>
<dbReference type="SUPFAM" id="SSF55781">
    <property type="entry name" value="GAF domain-like"/>
    <property type="match status" value="6"/>
</dbReference>
<dbReference type="InterPro" id="IPR003018">
    <property type="entry name" value="GAF"/>
</dbReference>
<dbReference type="SUPFAM" id="SSF81606">
    <property type="entry name" value="PP2C-like"/>
    <property type="match status" value="1"/>
</dbReference>
<dbReference type="SMART" id="SM00065">
    <property type="entry name" value="GAF"/>
    <property type="match status" value="6"/>
</dbReference>
<dbReference type="PANTHER" id="PTHR43156:SF2">
    <property type="entry name" value="STAGE II SPORULATION PROTEIN E"/>
    <property type="match status" value="1"/>
</dbReference>
<evidence type="ECO:0000313" key="4">
    <source>
        <dbReference type="Proteomes" id="UP000264141"/>
    </source>
</evidence>
<dbReference type="Pfam" id="PF13185">
    <property type="entry name" value="GAF_2"/>
    <property type="match status" value="2"/>
</dbReference>
<dbReference type="InterPro" id="IPR052016">
    <property type="entry name" value="Bact_Sigma-Reg"/>
</dbReference>
<keyword evidence="1" id="KW-0378">Hydrolase</keyword>
<evidence type="ECO:0000256" key="1">
    <source>
        <dbReference type="ARBA" id="ARBA00022801"/>
    </source>
</evidence>
<feature type="domain" description="PPM-type phosphatase" evidence="2">
    <location>
        <begin position="1056"/>
        <end position="1279"/>
    </location>
</feature>
<evidence type="ECO:0000313" key="3">
    <source>
        <dbReference type="EMBL" id="HCE16624.1"/>
    </source>
</evidence>
<comment type="caution">
    <text evidence="3">The sequence shown here is derived from an EMBL/GenBank/DDBJ whole genome shotgun (WGS) entry which is preliminary data.</text>
</comment>
<accession>A0A3D1JDX1</accession>
<dbReference type="Gene3D" id="3.30.450.40">
    <property type="match status" value="6"/>
</dbReference>
<dbReference type="InterPro" id="IPR036457">
    <property type="entry name" value="PPM-type-like_dom_sf"/>
</dbReference>
<dbReference type="EMBL" id="DPBP01000009">
    <property type="protein sequence ID" value="HCE16624.1"/>
    <property type="molecule type" value="Genomic_DNA"/>
</dbReference>
<organism evidence="3 4">
    <name type="scientific">Anaerolinea thermolimosa</name>
    <dbReference type="NCBI Taxonomy" id="229919"/>
    <lineage>
        <taxon>Bacteria</taxon>
        <taxon>Bacillati</taxon>
        <taxon>Chloroflexota</taxon>
        <taxon>Anaerolineae</taxon>
        <taxon>Anaerolineales</taxon>
        <taxon>Anaerolineaceae</taxon>
        <taxon>Anaerolinea</taxon>
    </lineage>
</organism>
<dbReference type="InterPro" id="IPR001932">
    <property type="entry name" value="PPM-type_phosphatase-like_dom"/>
</dbReference>
<dbReference type="GO" id="GO:0016791">
    <property type="term" value="F:phosphatase activity"/>
    <property type="evidence" value="ECO:0007669"/>
    <property type="project" value="TreeGrafter"/>
</dbReference>
<protein>
    <recommendedName>
        <fullName evidence="2">PPM-type phosphatase domain-containing protein</fullName>
    </recommendedName>
</protein>
<sequence>MIPLNPSRPSREPEWKQFLRLGEQLIRQSLTSAQCQLVEETVSQMLGGSAHLWLARPFYPLPGETDGLDLLPSSPAPDMVYRAQLEREIFLSDGEQIVPLSQASALSGWMVAIPLLANENLLGVLLHQRSEKQPFHAVDLEFLEGLASHAATALEISRQQKLNRWRLEQLSLVRKVSAQIADVLDLDELCNRVTELIARTFHYYYVAIFTATGDPPVLEFRAAASQTENRLSLAGMRIQPGEGLIGTAFSTGKQVVVPDVLIDPRFRFLDALPETLSEAAFPLKIEKRVLGVLDVQSDTLDDFHEIDILVLSALADNVALAVQAAWLYTDLERRASQLSTVAEISQVLGSILELDQLLTEVVHLIQRRFGYSHVSIFSVHEGRRLIFFQAGSGERSAAMYETELAYSLDAPTGIIPWVARNGRSMLVNDVLNEPLYQPSPLPPENTRAELAVPILYGQQVLGVLDIQSEQPGAFTDADRTLFETLASTIGISYRNATLYRSERWRRQVAESFRDVANQMTSGVDLPTLLNTILERLENNLPCEASAIWLLDEHDNGEAPHQHMRLAAARGVDSQQLNRVLNEKPETAAFLNRVLQLGQPYIRTTEDPPDPLGSALGFESHYSSLTVPMVSDNRVVGLLSLAHHTFGRYGSEASSMTATFASYAGVAIQNIRLYNEAQDQAWVATMLVQVAEASQSVLTVDDLLATMLRLTRLLVGVRKCAFLLKVENRPYFELKSWYGFEPGINSSPFYPATLPALARLSENRSMLTLFDPAVELALPEFCLNGGASLYIMLPLLLRGDLTGAFLVAIENEPSSAHQEPHLEPKAHAILQGIAHQTSITVENLRLLEARQEEAYVTAALLQVAQAVVSTRELSEVLENIVHLLPILVGIDVCLIYRWDEDLQIFRPTNVHGENRRQEYFLLDNIYLPGEHRLLDAVFKRGQAHICPMSEVGLPAEDWPMLPCMPLEEYLQSAHQAEGDWLLGFPLIAQEQILGVLIVRERNQSTAFRERRLEILNGIAQQTSLAIQNDLYRRELLQNERVEQEIQLARQIQETFLPDHIPSIPGWEISIRWQTARQVGGDFYDVFELKDGRVGLVVADVSDKGLAAALYMTVARTLIRASVRDHADPTEVLDEVNTLLFTESPESMFITAIYAVLNPQTGELVYANAGHNLPFLYRAATGEVEQLSKGGMAMGVLPDLPIENHRLFMQAGDCLLLYTDGACDTLSPAGEDFGEARLREVVHATGGKPADELLSEIDRAISAFRQNTPLSDDITLVAVRRTP</sequence>
<dbReference type="Proteomes" id="UP000264141">
    <property type="component" value="Unassembled WGS sequence"/>
</dbReference>
<dbReference type="InterPro" id="IPR029016">
    <property type="entry name" value="GAF-like_dom_sf"/>
</dbReference>
<dbReference type="STRING" id="229919.GCA_001050195_02491"/>
<gene>
    <name evidence="3" type="ORF">DEQ80_02075</name>
</gene>
<reference evidence="3 4" key="1">
    <citation type="journal article" date="2018" name="Nat. Biotechnol.">
        <title>A standardized bacterial taxonomy based on genome phylogeny substantially revises the tree of life.</title>
        <authorList>
            <person name="Parks D.H."/>
            <person name="Chuvochina M."/>
            <person name="Waite D.W."/>
            <person name="Rinke C."/>
            <person name="Skarshewski A."/>
            <person name="Chaumeil P.A."/>
            <person name="Hugenholtz P."/>
        </authorList>
    </citation>
    <scope>NUCLEOTIDE SEQUENCE [LARGE SCALE GENOMIC DNA]</scope>
    <source>
        <strain evidence="3">UBA8781</strain>
    </source>
</reference>
<dbReference type="SMART" id="SM00331">
    <property type="entry name" value="PP2C_SIG"/>
    <property type="match status" value="1"/>
</dbReference>